<keyword evidence="3" id="KW-0548">Nucleotidyltransferase</keyword>
<dbReference type="SUPFAM" id="SSF56672">
    <property type="entry name" value="DNA/RNA polymerases"/>
    <property type="match status" value="1"/>
</dbReference>
<organism evidence="3 4">
    <name type="scientific">Tanacetum coccineum</name>
    <dbReference type="NCBI Taxonomy" id="301880"/>
    <lineage>
        <taxon>Eukaryota</taxon>
        <taxon>Viridiplantae</taxon>
        <taxon>Streptophyta</taxon>
        <taxon>Embryophyta</taxon>
        <taxon>Tracheophyta</taxon>
        <taxon>Spermatophyta</taxon>
        <taxon>Magnoliopsida</taxon>
        <taxon>eudicotyledons</taxon>
        <taxon>Gunneridae</taxon>
        <taxon>Pentapetalae</taxon>
        <taxon>asterids</taxon>
        <taxon>campanulids</taxon>
        <taxon>Asterales</taxon>
        <taxon>Asteraceae</taxon>
        <taxon>Asteroideae</taxon>
        <taxon>Anthemideae</taxon>
        <taxon>Anthemidinae</taxon>
        <taxon>Tanacetum</taxon>
    </lineage>
</organism>
<proteinExistence type="predicted"/>
<dbReference type="InterPro" id="IPR041577">
    <property type="entry name" value="RT_RNaseH_2"/>
</dbReference>
<dbReference type="Gene3D" id="3.30.70.270">
    <property type="match status" value="1"/>
</dbReference>
<dbReference type="InterPro" id="IPR043502">
    <property type="entry name" value="DNA/RNA_pol_sf"/>
</dbReference>
<evidence type="ECO:0000256" key="1">
    <source>
        <dbReference type="SAM" id="MobiDB-lite"/>
    </source>
</evidence>
<dbReference type="InterPro" id="IPR043128">
    <property type="entry name" value="Rev_trsase/Diguanyl_cyclase"/>
</dbReference>
<feature type="region of interest" description="Disordered" evidence="1">
    <location>
        <begin position="256"/>
        <end position="294"/>
    </location>
</feature>
<gene>
    <name evidence="3" type="ORF">Tco_0628524</name>
</gene>
<dbReference type="Proteomes" id="UP001151760">
    <property type="component" value="Unassembled WGS sequence"/>
</dbReference>
<keyword evidence="3" id="KW-0808">Transferase</keyword>
<dbReference type="GO" id="GO:0003964">
    <property type="term" value="F:RNA-directed DNA polymerase activity"/>
    <property type="evidence" value="ECO:0007669"/>
    <property type="project" value="UniProtKB-KW"/>
</dbReference>
<dbReference type="PANTHER" id="PTHR34072">
    <property type="entry name" value="ENZYMATIC POLYPROTEIN-RELATED"/>
    <property type="match status" value="1"/>
</dbReference>
<name>A0ABQ4WQL3_9ASTR</name>
<feature type="compositionally biased region" description="Polar residues" evidence="1">
    <location>
        <begin position="265"/>
        <end position="283"/>
    </location>
</feature>
<dbReference type="Pfam" id="PF17919">
    <property type="entry name" value="RT_RNaseH_2"/>
    <property type="match status" value="1"/>
</dbReference>
<sequence length="294" mass="33920">MDSQGTVPRSARYYRPIIEGFQDRQTQRLSLAQKKASLEWGDKQEAAFQLLKQKLCSAPILALPEGSEDFIAYCDASKKGLGTVLMQREKVISYASRQLKIHEKNYTTHDLELEQYCRLLRILEALSYWNQRQLGRKSVNHRTDGTNPQWQEVGYLLYGEFADCDHARSHKSKYSNNPGSEKMYKKSKAELRDNRLLVQPDIPQWKLENITMDFVRRSLKSSQGRIPLVTRFDGTPREIHSVHGKREDQFWKKTPASVLKDPGLPSSSARLKPLRTSSVSQGDITPRILDNKRR</sequence>
<dbReference type="PANTHER" id="PTHR34072:SF52">
    <property type="entry name" value="RIBONUCLEASE H"/>
    <property type="match status" value="1"/>
</dbReference>
<keyword evidence="3" id="KW-0695">RNA-directed DNA polymerase</keyword>
<evidence type="ECO:0000313" key="3">
    <source>
        <dbReference type="EMBL" id="GJS55162.1"/>
    </source>
</evidence>
<reference evidence="3" key="2">
    <citation type="submission" date="2022-01" db="EMBL/GenBank/DDBJ databases">
        <authorList>
            <person name="Yamashiro T."/>
            <person name="Shiraishi A."/>
            <person name="Satake H."/>
            <person name="Nakayama K."/>
        </authorList>
    </citation>
    <scope>NUCLEOTIDE SEQUENCE</scope>
</reference>
<reference evidence="3" key="1">
    <citation type="journal article" date="2022" name="Int. J. Mol. Sci.">
        <title>Draft Genome of Tanacetum Coccineum: Genomic Comparison of Closely Related Tanacetum-Family Plants.</title>
        <authorList>
            <person name="Yamashiro T."/>
            <person name="Shiraishi A."/>
            <person name="Nakayama K."/>
            <person name="Satake H."/>
        </authorList>
    </citation>
    <scope>NUCLEOTIDE SEQUENCE</scope>
</reference>
<comment type="caution">
    <text evidence="3">The sequence shown here is derived from an EMBL/GenBank/DDBJ whole genome shotgun (WGS) entry which is preliminary data.</text>
</comment>
<feature type="domain" description="Reverse transcriptase/retrotransposon-derived protein RNase H-like" evidence="2">
    <location>
        <begin position="40"/>
        <end position="113"/>
    </location>
</feature>
<evidence type="ECO:0000313" key="4">
    <source>
        <dbReference type="Proteomes" id="UP001151760"/>
    </source>
</evidence>
<keyword evidence="4" id="KW-1185">Reference proteome</keyword>
<protein>
    <submittedName>
        <fullName evidence="3">Reverse transcriptase domain-containing protein</fullName>
    </submittedName>
</protein>
<dbReference type="EMBL" id="BQNB010008850">
    <property type="protein sequence ID" value="GJS55162.1"/>
    <property type="molecule type" value="Genomic_DNA"/>
</dbReference>
<evidence type="ECO:0000259" key="2">
    <source>
        <dbReference type="Pfam" id="PF17919"/>
    </source>
</evidence>
<accession>A0ABQ4WQL3</accession>